<evidence type="ECO:0000313" key="7">
    <source>
        <dbReference type="EMBL" id="EGG50736.1"/>
    </source>
</evidence>
<evidence type="ECO:0000256" key="1">
    <source>
        <dbReference type="ARBA" id="ARBA00004141"/>
    </source>
</evidence>
<feature type="transmembrane region" description="Helical" evidence="6">
    <location>
        <begin position="135"/>
        <end position="152"/>
    </location>
</feature>
<evidence type="ECO:0000313" key="8">
    <source>
        <dbReference type="Proteomes" id="UP000005156"/>
    </source>
</evidence>
<dbReference type="PANTHER" id="PTHR12608">
    <property type="entry name" value="TRANSMEMBRANE PROTEIN HTP-1 RELATED"/>
    <property type="match status" value="1"/>
</dbReference>
<evidence type="ECO:0000256" key="5">
    <source>
        <dbReference type="ARBA" id="ARBA00023136"/>
    </source>
</evidence>
<dbReference type="Pfam" id="PF01169">
    <property type="entry name" value="GDT1"/>
    <property type="match status" value="2"/>
</dbReference>
<comment type="subcellular location">
    <subcellularLocation>
        <location evidence="1 6">Membrane</location>
        <topology evidence="1 6">Multi-pass membrane protein</topology>
    </subcellularLocation>
</comment>
<gene>
    <name evidence="7" type="ORF">HMPREF9439_02498</name>
</gene>
<feature type="transmembrane region" description="Helical" evidence="6">
    <location>
        <begin position="172"/>
        <end position="193"/>
    </location>
</feature>
<reference evidence="7 8" key="1">
    <citation type="submission" date="2011-02" db="EMBL/GenBank/DDBJ databases">
        <authorList>
            <person name="Weinstock G."/>
            <person name="Sodergren E."/>
            <person name="Clifton S."/>
            <person name="Fulton L."/>
            <person name="Fulton B."/>
            <person name="Courtney L."/>
            <person name="Fronick C."/>
            <person name="Harrison M."/>
            <person name="Strong C."/>
            <person name="Farmer C."/>
            <person name="Delahaunty K."/>
            <person name="Markovic C."/>
            <person name="Hall O."/>
            <person name="Minx P."/>
            <person name="Tomlinson C."/>
            <person name="Mitreva M."/>
            <person name="Hou S."/>
            <person name="Chen J."/>
            <person name="Wollam A."/>
            <person name="Pepin K.H."/>
            <person name="Johnson M."/>
            <person name="Bhonagiri V."/>
            <person name="Zhang X."/>
            <person name="Suruliraj S."/>
            <person name="Warren W."/>
            <person name="Chinwalla A."/>
            <person name="Mardis E.R."/>
            <person name="Wilson R.K."/>
        </authorList>
    </citation>
    <scope>NUCLEOTIDE SEQUENCE [LARGE SCALE GENOMIC DNA]</scope>
    <source>
        <strain evidence="7 8">YIT 11859</strain>
    </source>
</reference>
<feature type="transmembrane region" description="Helical" evidence="6">
    <location>
        <begin position="205"/>
        <end position="223"/>
    </location>
</feature>
<dbReference type="GO" id="GO:0046873">
    <property type="term" value="F:metal ion transmembrane transporter activity"/>
    <property type="evidence" value="ECO:0007669"/>
    <property type="project" value="InterPro"/>
</dbReference>
<dbReference type="EMBL" id="AFBP01000095">
    <property type="protein sequence ID" value="EGG50736.1"/>
    <property type="molecule type" value="Genomic_DNA"/>
</dbReference>
<sequence>MAKPWQFRRLSALGETDELSNASGAATVHCVWPDRRKLMEAILVAIGAVALAEMGDKTQLLAFLLASRFKKPTPIILGILVATIFNHSLASALGAWITHVFSPEVIKWIIVGSFLAMAAWILIPDKGDDDALKNHSMRFGVFGVTFITFFLAEMGDKTQIATVALTVKYATPVLVVIGTTIGMLIADVPAVWIGDKLAQKIPVKLIRIASAVLFATIGILAAFEYTPTEL</sequence>
<comment type="caution">
    <text evidence="7">The sequence shown here is derived from an EMBL/GenBank/DDBJ whole genome shotgun (WGS) entry which is preliminary data.</text>
</comment>
<protein>
    <recommendedName>
        <fullName evidence="6">GDT1 family protein</fullName>
    </recommendedName>
</protein>
<comment type="similarity">
    <text evidence="2 6">Belongs to the GDT1 family.</text>
</comment>
<keyword evidence="4 6" id="KW-1133">Transmembrane helix</keyword>
<dbReference type="AlphaFoldDB" id="F3QNG4"/>
<dbReference type="InterPro" id="IPR001727">
    <property type="entry name" value="GDT1-like"/>
</dbReference>
<dbReference type="Proteomes" id="UP000005156">
    <property type="component" value="Unassembled WGS sequence"/>
</dbReference>
<feature type="transmembrane region" description="Helical" evidence="6">
    <location>
        <begin position="105"/>
        <end position="123"/>
    </location>
</feature>
<organism evidence="7 8">
    <name type="scientific">Parasutterella excrementihominis YIT 11859</name>
    <dbReference type="NCBI Taxonomy" id="762966"/>
    <lineage>
        <taxon>Bacteria</taxon>
        <taxon>Pseudomonadati</taxon>
        <taxon>Pseudomonadota</taxon>
        <taxon>Betaproteobacteria</taxon>
        <taxon>Burkholderiales</taxon>
        <taxon>Sutterellaceae</taxon>
        <taxon>Parasutterella</taxon>
    </lineage>
</organism>
<evidence type="ECO:0000256" key="3">
    <source>
        <dbReference type="ARBA" id="ARBA00022692"/>
    </source>
</evidence>
<evidence type="ECO:0000256" key="4">
    <source>
        <dbReference type="ARBA" id="ARBA00022989"/>
    </source>
</evidence>
<name>F3QNG4_9BURK</name>
<feature type="transmembrane region" description="Helical" evidence="6">
    <location>
        <begin position="75"/>
        <end position="99"/>
    </location>
</feature>
<evidence type="ECO:0000256" key="6">
    <source>
        <dbReference type="RuleBase" id="RU365102"/>
    </source>
</evidence>
<dbReference type="HOGENOM" id="CLU_040186_2_1_4"/>
<keyword evidence="3 6" id="KW-0812">Transmembrane</keyword>
<keyword evidence="5 6" id="KW-0472">Membrane</keyword>
<dbReference type="PANTHER" id="PTHR12608:SF1">
    <property type="entry name" value="TRANSMEMBRANE PROTEIN 165"/>
    <property type="match status" value="1"/>
</dbReference>
<evidence type="ECO:0000256" key="2">
    <source>
        <dbReference type="ARBA" id="ARBA00009190"/>
    </source>
</evidence>
<dbReference type="GO" id="GO:0016020">
    <property type="term" value="C:membrane"/>
    <property type="evidence" value="ECO:0007669"/>
    <property type="project" value="UniProtKB-SubCell"/>
</dbReference>
<proteinExistence type="inferred from homology"/>
<keyword evidence="8" id="KW-1185">Reference proteome</keyword>
<accession>F3QNG4</accession>
<dbReference type="eggNOG" id="COG2119">
    <property type="taxonomic scope" value="Bacteria"/>
</dbReference>